<accession>E3SLE3</accession>
<gene>
    <name evidence="1" type="ORF">SSSM7_226</name>
</gene>
<dbReference type="KEGG" id="vg:10328794"/>
<protein>
    <recommendedName>
        <fullName evidence="3">2OG-Fe(II) oxygenase</fullName>
    </recommendedName>
</protein>
<dbReference type="Proteomes" id="UP000006527">
    <property type="component" value="Segment"/>
</dbReference>
<dbReference type="GeneID" id="10328794"/>
<sequence length="165" mass="19458">MFRPPYWSHDNIKLSDNIINKLKSRLSNIELIDNHKSSYWMNQEYADQRPDQFLNERYDIIVEDIVKNVGAFNKSTYTYTYWSQLYDQGNNIGEHNHVPSDISWVHFVDVPEQKCFRFTDTQGNTLVPDGQSSGDIICFPSWLWHETIPTNEQRLIVSGNITFTY</sequence>
<name>E3SLE3_9CAUD</name>
<reference evidence="1 2" key="1">
    <citation type="journal article" date="2010" name="Environ. Microbiol.">
        <title>Genomic analysis of oceanic cyanobacterial myoviruses compared with T4-like myoviruses from diverse hosts and environments.</title>
        <authorList>
            <person name="Sullivan M.B."/>
            <person name="Huang K.H."/>
            <person name="Ignacio-Espinoza J.C."/>
            <person name="Berlin A.M."/>
            <person name="Kelly L."/>
            <person name="Weigele P.R."/>
            <person name="DeFrancesco A.S."/>
            <person name="Kern S.E."/>
            <person name="Thompson L.R."/>
            <person name="Young S."/>
            <person name="Yandava C."/>
            <person name="Fu R."/>
            <person name="Krastins B."/>
            <person name="Chase M."/>
            <person name="Sarracino D."/>
            <person name="Osburne M.S."/>
            <person name="Henn M.R."/>
            <person name="Chisholm S.W."/>
        </authorList>
    </citation>
    <scope>NUCLEOTIDE SEQUENCE [LARGE SCALE GENOMIC DNA]</scope>
    <source>
        <strain evidence="1">8109-3</strain>
    </source>
</reference>
<evidence type="ECO:0000313" key="2">
    <source>
        <dbReference type="Proteomes" id="UP000006527"/>
    </source>
</evidence>
<proteinExistence type="predicted"/>
<evidence type="ECO:0008006" key="3">
    <source>
        <dbReference type="Google" id="ProtNLM"/>
    </source>
</evidence>
<dbReference type="RefSeq" id="YP_004324278.1">
    <property type="nucleotide sequence ID" value="NC_015287.1"/>
</dbReference>
<organism evidence="1 2">
    <name type="scientific">Synechococcus phage S-SSM7</name>
    <dbReference type="NCBI Taxonomy" id="445686"/>
    <lineage>
        <taxon>Viruses</taxon>
        <taxon>Duplodnaviria</taxon>
        <taxon>Heunggongvirae</taxon>
        <taxon>Uroviricota</taxon>
        <taxon>Caudoviricetes</taxon>
        <taxon>Pantevenvirales</taxon>
        <taxon>Kyanoviridae</taxon>
        <taxon>Lipsvirus</taxon>
        <taxon>Lipsvirus ssm7</taxon>
    </lineage>
</organism>
<evidence type="ECO:0000313" key="1">
    <source>
        <dbReference type="EMBL" id="ADO98291.1"/>
    </source>
</evidence>
<dbReference type="OrthoDB" id="18071at10239"/>
<dbReference type="Gene3D" id="2.60.120.620">
    <property type="entry name" value="q2cbj1_9rhob like domain"/>
    <property type="match status" value="1"/>
</dbReference>
<dbReference type="EMBL" id="GU071098">
    <property type="protein sequence ID" value="ADO98291.1"/>
    <property type="molecule type" value="Genomic_DNA"/>
</dbReference>
<keyword evidence="2" id="KW-1185">Reference proteome</keyword>